<dbReference type="PROSITE" id="PS51671">
    <property type="entry name" value="ACT"/>
    <property type="match status" value="1"/>
</dbReference>
<feature type="domain" description="TGS" evidence="13">
    <location>
        <begin position="422"/>
        <end position="483"/>
    </location>
</feature>
<keyword evidence="4" id="KW-0342">GTP-binding</keyword>
<accession>A0ABD4EDJ6</accession>
<dbReference type="CDD" id="cd00077">
    <property type="entry name" value="HDc"/>
    <property type="match status" value="1"/>
</dbReference>
<dbReference type="Proteomes" id="UP000070063">
    <property type="component" value="Unassembled WGS sequence"/>
</dbReference>
<evidence type="ECO:0000256" key="8">
    <source>
        <dbReference type="ARBA" id="ARBA00033308"/>
    </source>
</evidence>
<dbReference type="SUPFAM" id="SSF81271">
    <property type="entry name" value="TGS-like"/>
    <property type="match status" value="1"/>
</dbReference>
<dbReference type="Gene3D" id="1.10.3210.10">
    <property type="entry name" value="Hypothetical protein af1432"/>
    <property type="match status" value="1"/>
</dbReference>
<evidence type="ECO:0000313" key="14">
    <source>
        <dbReference type="EMBL" id="KXA37036.1"/>
    </source>
</evidence>
<proteinExistence type="inferred from homology"/>
<dbReference type="InterPro" id="IPR045865">
    <property type="entry name" value="ACT-like_dom_sf"/>
</dbReference>
<dbReference type="FunFam" id="3.30.460.10:FF:000001">
    <property type="entry name" value="GTP pyrophosphokinase RelA"/>
    <property type="match status" value="1"/>
</dbReference>
<dbReference type="PROSITE" id="PS51880">
    <property type="entry name" value="TGS"/>
    <property type="match status" value="1"/>
</dbReference>
<dbReference type="Gene3D" id="3.10.20.30">
    <property type="match status" value="1"/>
</dbReference>
<dbReference type="Gene3D" id="3.30.460.10">
    <property type="entry name" value="Beta Polymerase, domain 2"/>
    <property type="match status" value="1"/>
</dbReference>
<dbReference type="Pfam" id="PF13291">
    <property type="entry name" value="ACT_4"/>
    <property type="match status" value="1"/>
</dbReference>
<comment type="caution">
    <text evidence="14">The sequence shown here is derived from an EMBL/GenBank/DDBJ whole genome shotgun (WGS) entry which is preliminary data.</text>
</comment>
<evidence type="ECO:0000259" key="11">
    <source>
        <dbReference type="PROSITE" id="PS51671"/>
    </source>
</evidence>
<dbReference type="InterPro" id="IPR003607">
    <property type="entry name" value="HD/PDEase_dom"/>
</dbReference>
<name>A0ABD4EDJ6_STALU</name>
<dbReference type="InterPro" id="IPR045600">
    <property type="entry name" value="RelA/SpoT_AH_RIS"/>
</dbReference>
<evidence type="ECO:0000256" key="7">
    <source>
        <dbReference type="ARBA" id="ARBA00032407"/>
    </source>
</evidence>
<protein>
    <recommendedName>
        <fullName evidence="3">GTP pyrophosphokinase</fullName>
        <ecNumber evidence="2">2.7.6.5</ecNumber>
    </recommendedName>
    <alternativeName>
        <fullName evidence="7">(p)ppGpp synthase</fullName>
    </alternativeName>
    <alternativeName>
        <fullName evidence="6">ATP:GTP 3'-pyrophosphotransferase</fullName>
    </alternativeName>
    <alternativeName>
        <fullName evidence="8">ppGpp synthase I</fullName>
    </alternativeName>
</protein>
<dbReference type="InterPro" id="IPR043519">
    <property type="entry name" value="NT_sf"/>
</dbReference>
<evidence type="ECO:0000256" key="5">
    <source>
        <dbReference type="ARBA" id="ARBA00024961"/>
    </source>
</evidence>
<dbReference type="SMART" id="SM00954">
    <property type="entry name" value="RelA_SpoT"/>
    <property type="match status" value="1"/>
</dbReference>
<dbReference type="InterPro" id="IPR012675">
    <property type="entry name" value="Beta-grasp_dom_sf"/>
</dbReference>
<dbReference type="InterPro" id="IPR033655">
    <property type="entry name" value="TGS_RelA/SpoT"/>
</dbReference>
<comment type="function">
    <text evidence="5">In eubacteria ppGpp (guanosine 3'-diphosphate 5'-diphosphate) is a mediator of the stringent response that coordinates a variety of cellular activities in response to changes in nutritional abundance. This enzyme catalyzes the formation of pppGpp which is then hydrolyzed to form ppGpp.</text>
</comment>
<dbReference type="FunFam" id="3.10.20.30:FF:000002">
    <property type="entry name" value="GTP pyrophosphokinase (RelA/SpoT)"/>
    <property type="match status" value="1"/>
</dbReference>
<dbReference type="InterPro" id="IPR004095">
    <property type="entry name" value="TGS"/>
</dbReference>
<dbReference type="EC" id="2.7.6.5" evidence="2"/>
<dbReference type="CDD" id="cd01668">
    <property type="entry name" value="TGS_RSH"/>
    <property type="match status" value="1"/>
</dbReference>
<dbReference type="Gene3D" id="3.30.70.260">
    <property type="match status" value="1"/>
</dbReference>
<dbReference type="InterPro" id="IPR004811">
    <property type="entry name" value="RelA/Spo_fam"/>
</dbReference>
<dbReference type="SUPFAM" id="SSF55021">
    <property type="entry name" value="ACT-like"/>
    <property type="match status" value="1"/>
</dbReference>
<feature type="domain" description="ACT" evidence="11">
    <location>
        <begin position="684"/>
        <end position="758"/>
    </location>
</feature>
<evidence type="ECO:0000313" key="15">
    <source>
        <dbReference type="Proteomes" id="UP000070063"/>
    </source>
</evidence>
<dbReference type="PROSITE" id="PS51831">
    <property type="entry name" value="HD"/>
    <property type="match status" value="1"/>
</dbReference>
<dbReference type="EMBL" id="LRQI01000079">
    <property type="protein sequence ID" value="KXA37036.1"/>
    <property type="molecule type" value="Genomic_DNA"/>
</dbReference>
<feature type="domain" description="HD" evidence="12">
    <location>
        <begin position="79"/>
        <end position="178"/>
    </location>
</feature>
<dbReference type="Pfam" id="PF19296">
    <property type="entry name" value="RelA_AH_RIS"/>
    <property type="match status" value="1"/>
</dbReference>
<dbReference type="InterPro" id="IPR002912">
    <property type="entry name" value="ACT_dom"/>
</dbReference>
<dbReference type="SUPFAM" id="SSF81301">
    <property type="entry name" value="Nucleotidyltransferase"/>
    <property type="match status" value="1"/>
</dbReference>
<organism evidence="14 15">
    <name type="scientific">Staphylococcus lugdunensis</name>
    <dbReference type="NCBI Taxonomy" id="28035"/>
    <lineage>
        <taxon>Bacteria</taxon>
        <taxon>Bacillati</taxon>
        <taxon>Bacillota</taxon>
        <taxon>Bacilli</taxon>
        <taxon>Bacillales</taxon>
        <taxon>Staphylococcaceae</taxon>
        <taxon>Staphylococcus</taxon>
    </lineage>
</organism>
<evidence type="ECO:0000256" key="6">
    <source>
        <dbReference type="ARBA" id="ARBA00029754"/>
    </source>
</evidence>
<dbReference type="SUPFAM" id="SSF109604">
    <property type="entry name" value="HD-domain/PDEase-like"/>
    <property type="match status" value="1"/>
</dbReference>
<dbReference type="InterPro" id="IPR006674">
    <property type="entry name" value="HD_domain"/>
</dbReference>
<dbReference type="CDD" id="cd04876">
    <property type="entry name" value="ACT_RelA-SpoT"/>
    <property type="match status" value="1"/>
</dbReference>
<evidence type="ECO:0000256" key="1">
    <source>
        <dbReference type="ARBA" id="ARBA00004976"/>
    </source>
</evidence>
<dbReference type="Pfam" id="PF13328">
    <property type="entry name" value="HD_4"/>
    <property type="match status" value="1"/>
</dbReference>
<dbReference type="GO" id="GO:0005525">
    <property type="term" value="F:GTP binding"/>
    <property type="evidence" value="ECO:0007669"/>
    <property type="project" value="UniProtKB-KW"/>
</dbReference>
<reference evidence="14 15" key="1">
    <citation type="submission" date="2016-01" db="EMBL/GenBank/DDBJ databases">
        <authorList>
            <person name="Mitreva M."/>
            <person name="Pepin K.H."/>
            <person name="Mihindukulasuriya K.A."/>
            <person name="Fulton R."/>
            <person name="Fronick C."/>
            <person name="O'Laughlin M."/>
            <person name="Miner T."/>
            <person name="Herter B."/>
            <person name="Rosa B.A."/>
            <person name="Cordes M."/>
            <person name="Tomlinson C."/>
            <person name="Wollam A."/>
            <person name="Palsikar V.B."/>
            <person name="Mardis E.R."/>
            <person name="Wilson R.K."/>
        </authorList>
    </citation>
    <scope>NUCLEOTIDE SEQUENCE [LARGE SCALE GENOMIC DNA]</scope>
    <source>
        <strain evidence="14 15">MJR7738</strain>
    </source>
</reference>
<evidence type="ECO:0000256" key="9">
    <source>
        <dbReference type="ARBA" id="ARBA00048244"/>
    </source>
</evidence>
<dbReference type="PANTHER" id="PTHR21262:SF31">
    <property type="entry name" value="GTP PYROPHOSPHOKINASE"/>
    <property type="match status" value="1"/>
</dbReference>
<dbReference type="CDD" id="cd05399">
    <property type="entry name" value="NT_Rel-Spo_like"/>
    <property type="match status" value="1"/>
</dbReference>
<gene>
    <name evidence="14" type="ORF">HMPREF3225_01990</name>
</gene>
<sequence length="758" mass="86985">MVEWKCIYINLETVGRNDILYFLKVGVLIVNNEYPYSADEVLFKAKSYLSPDDYQYVLKSYHLAYEAHQGQFRKNGLPYIMHPIQVAGILTEMRLDGPTIVAGFLHDVIEDTAYTFDDVKEMFNEEIARIVDGVTKLKKVKYRSKEEQQAENHRKLFIAIAKDVRVILVKLADRLHNMRTLKAMPRDKQIRISKETLEIYAPLADRLGINTIKWELEDTALRYIDSVQYFRIVNLMKKKRSEREAYIKNVIDMIDAEMIKMKIKGEINGRPKHIYSIYRKMMKQKKQFDQIFDLLAIRVIVNSINDCYAILGLVHTLWKPMPGRFKDYIAMPKQNMYQSLHTTVVGPNGDPLEIQIRTYEMHEIAEHGVAAHWAYKEGKTVDEKTQDFQNKLNWLKELAEADHTSNDAQEFMESLKYDLQSDKVYAFTPASDVIELPYGAVPIDFAYAIHSEVGNKMIGAKANGKIVPIDYVIQTGDIIEIRTSKHSYGPSRDWLKIVKSSSAKSKIKSFFKKQDRSSNIEKGKFMVEAEIKEQGFRTEDILTEKNIAIVNEKYNFANEEDLYAAVGFGGVTALQIVNKLTEKQRILDKQKALNQAQEVTKTLPIKEDIITDSGVYVEGIENVLIKLSKCCNPIPGDDIVGYITKGHGIKVHRTDCPNIKNEHERLIHVEWVKSKDATQRYQVDLEVNAYDRNGLLNEVLQAVNSTNGSLIKVAGRSDVDKNAIINLSVMVKNVNEVYRVVDKIKSLGDVYTVTRVWN</sequence>
<evidence type="ECO:0000256" key="3">
    <source>
        <dbReference type="ARBA" id="ARBA00019852"/>
    </source>
</evidence>
<dbReference type="Pfam" id="PF04607">
    <property type="entry name" value="RelA_SpoT"/>
    <property type="match status" value="1"/>
</dbReference>
<dbReference type="FunFam" id="1.10.3210.10:FF:000001">
    <property type="entry name" value="GTP pyrophosphokinase RelA"/>
    <property type="match status" value="1"/>
</dbReference>
<dbReference type="GO" id="GO:0008728">
    <property type="term" value="F:GTP diphosphokinase activity"/>
    <property type="evidence" value="ECO:0007669"/>
    <property type="project" value="UniProtKB-EC"/>
</dbReference>
<evidence type="ECO:0000256" key="10">
    <source>
        <dbReference type="RuleBase" id="RU003847"/>
    </source>
</evidence>
<comment type="catalytic activity">
    <reaction evidence="9">
        <text>GTP + ATP = guanosine 3'-diphosphate 5'-triphosphate + AMP</text>
        <dbReference type="Rhea" id="RHEA:22088"/>
        <dbReference type="ChEBI" id="CHEBI:30616"/>
        <dbReference type="ChEBI" id="CHEBI:37565"/>
        <dbReference type="ChEBI" id="CHEBI:142410"/>
        <dbReference type="ChEBI" id="CHEBI:456215"/>
        <dbReference type="EC" id="2.7.6.5"/>
    </reaction>
</comment>
<dbReference type="InterPro" id="IPR007685">
    <property type="entry name" value="RelA_SpoT"/>
</dbReference>
<dbReference type="NCBIfam" id="TIGR00691">
    <property type="entry name" value="spoT_relA"/>
    <property type="match status" value="1"/>
</dbReference>
<evidence type="ECO:0000259" key="12">
    <source>
        <dbReference type="PROSITE" id="PS51831"/>
    </source>
</evidence>
<dbReference type="PANTHER" id="PTHR21262">
    <property type="entry name" value="GUANOSINE-3',5'-BIS DIPHOSPHATE 3'-PYROPHOSPHOHYDROLASE"/>
    <property type="match status" value="1"/>
</dbReference>
<dbReference type="InterPro" id="IPR012676">
    <property type="entry name" value="TGS-like"/>
</dbReference>
<evidence type="ECO:0000256" key="2">
    <source>
        <dbReference type="ARBA" id="ARBA00013251"/>
    </source>
</evidence>
<dbReference type="Pfam" id="PF02824">
    <property type="entry name" value="TGS"/>
    <property type="match status" value="1"/>
</dbReference>
<evidence type="ECO:0000259" key="13">
    <source>
        <dbReference type="PROSITE" id="PS51880"/>
    </source>
</evidence>
<comment type="pathway">
    <text evidence="1">Purine metabolism; ppGpp biosynthesis; ppGpp from GTP: step 1/2.</text>
</comment>
<keyword evidence="4" id="KW-0547">Nucleotide-binding</keyword>
<comment type="similarity">
    <text evidence="10">Belongs to the relA/spoT family.</text>
</comment>
<dbReference type="AlphaFoldDB" id="A0ABD4EDJ6"/>
<dbReference type="SMART" id="SM00471">
    <property type="entry name" value="HDc"/>
    <property type="match status" value="1"/>
</dbReference>
<evidence type="ECO:0000256" key="4">
    <source>
        <dbReference type="ARBA" id="ARBA00023134"/>
    </source>
</evidence>